<keyword evidence="7 9" id="KW-1133">Transmembrane helix</keyword>
<keyword evidence="5 9" id="KW-0997">Cell inner membrane</keyword>
<proteinExistence type="inferred from homology"/>
<dbReference type="InterPro" id="IPR010052">
    <property type="entry name" value="T2SS_protein-GspI"/>
</dbReference>
<keyword evidence="4 9" id="KW-0488">Methylation</keyword>
<name>A0ABS5MX36_9PSED</name>
<evidence type="ECO:0000256" key="7">
    <source>
        <dbReference type="ARBA" id="ARBA00022989"/>
    </source>
</evidence>
<evidence type="ECO:0000256" key="3">
    <source>
        <dbReference type="ARBA" id="ARBA00022475"/>
    </source>
</evidence>
<evidence type="ECO:0000256" key="8">
    <source>
        <dbReference type="ARBA" id="ARBA00023136"/>
    </source>
</evidence>
<comment type="caution">
    <text evidence="11">The sequence shown here is derived from an EMBL/GenBank/DDBJ whole genome shotgun (WGS) entry which is preliminary data.</text>
</comment>
<dbReference type="InterPro" id="IPR003413">
    <property type="entry name" value="T2SS_GspI_C"/>
</dbReference>
<protein>
    <recommendedName>
        <fullName evidence="9">Type II secretion system protein I</fullName>
        <shortName evidence="9">T2SS minor pseudopilin I</shortName>
    </recommendedName>
</protein>
<evidence type="ECO:0000256" key="4">
    <source>
        <dbReference type="ARBA" id="ARBA00022481"/>
    </source>
</evidence>
<evidence type="ECO:0000256" key="6">
    <source>
        <dbReference type="ARBA" id="ARBA00022692"/>
    </source>
</evidence>
<evidence type="ECO:0000256" key="2">
    <source>
        <dbReference type="ARBA" id="ARBA00008358"/>
    </source>
</evidence>
<comment type="function">
    <text evidence="9">Component of the type II secretion system required for the energy-dependent secretion of extracellular factors such as proteases and toxins from the periplasm.</text>
</comment>
<gene>
    <name evidence="11" type="primary">gspI</name>
    <name evidence="11" type="ORF">KFS80_11265</name>
</gene>
<keyword evidence="6 9" id="KW-0812">Transmembrane</keyword>
<dbReference type="PROSITE" id="PS00409">
    <property type="entry name" value="PROKAR_NTER_METHYL"/>
    <property type="match status" value="1"/>
</dbReference>
<comment type="subcellular location">
    <subcellularLocation>
        <location evidence="1 9">Cell inner membrane</location>
        <topology evidence="1 9">Single-pass membrane protein</topology>
    </subcellularLocation>
</comment>
<dbReference type="Pfam" id="PF07963">
    <property type="entry name" value="N_methyl"/>
    <property type="match status" value="1"/>
</dbReference>
<comment type="similarity">
    <text evidence="2 9">Belongs to the GSP I family.</text>
</comment>
<organism evidence="11 12">
    <name type="scientific">Pseudomonas rustica</name>
    <dbReference type="NCBI Taxonomy" id="2827099"/>
    <lineage>
        <taxon>Bacteria</taxon>
        <taxon>Pseudomonadati</taxon>
        <taxon>Pseudomonadota</taxon>
        <taxon>Gammaproteobacteria</taxon>
        <taxon>Pseudomonadales</taxon>
        <taxon>Pseudomonadaceae</taxon>
        <taxon>Pseudomonas</taxon>
    </lineage>
</organism>
<sequence length="127" mass="14653">MSDRPLIKRMRGFTLLEVMVALTVFAVLAAAILSASRYVVQQSGAAEQRLFAAWLADNHLNELRLQRTWVAGQQQQIVHMDRREWRLRQHLREVDVSGLFTVELEVSLADSNQPLYRTTARLQGRHE</sequence>
<dbReference type="PANTHER" id="PTHR38779">
    <property type="entry name" value="TYPE II SECRETION SYSTEM PROTEIN I-RELATED"/>
    <property type="match status" value="1"/>
</dbReference>
<comment type="PTM">
    <text evidence="9">Cleaved by prepilin peptidase.</text>
</comment>
<dbReference type="RefSeq" id="WP_212544835.1">
    <property type="nucleotide sequence ID" value="NZ_JAGYHF010000005.1"/>
</dbReference>
<comment type="subunit">
    <text evidence="9">Type II secretion is composed of four main components: the outer membrane complex, the inner membrane complex, the cytoplasmic secretion ATPase and the periplasm-spanning pseudopilus.</text>
</comment>
<evidence type="ECO:0000313" key="12">
    <source>
        <dbReference type="Proteomes" id="UP000676035"/>
    </source>
</evidence>
<evidence type="ECO:0000259" key="10">
    <source>
        <dbReference type="Pfam" id="PF02501"/>
    </source>
</evidence>
<keyword evidence="3" id="KW-1003">Cell membrane</keyword>
<dbReference type="Proteomes" id="UP000676035">
    <property type="component" value="Unassembled WGS sequence"/>
</dbReference>
<dbReference type="InterPro" id="IPR012902">
    <property type="entry name" value="N_methyl_site"/>
</dbReference>
<evidence type="ECO:0000256" key="1">
    <source>
        <dbReference type="ARBA" id="ARBA00004377"/>
    </source>
</evidence>
<dbReference type="SUPFAM" id="SSF54523">
    <property type="entry name" value="Pili subunits"/>
    <property type="match status" value="1"/>
</dbReference>
<dbReference type="NCBIfam" id="TIGR02532">
    <property type="entry name" value="IV_pilin_GFxxxE"/>
    <property type="match status" value="1"/>
</dbReference>
<reference evidence="11 12" key="1">
    <citation type="submission" date="2021-04" db="EMBL/GenBank/DDBJ databases">
        <title>Pseudomonas rustica sp. nov. isolated from raw milk.</title>
        <authorList>
            <person name="Fiedler G."/>
            <person name="Gieschler S."/>
            <person name="Kabisch J."/>
            <person name="Grimmler C."/>
            <person name="Brinks E."/>
            <person name="Wagner N."/>
            <person name="Hetzer B."/>
            <person name="Franz C.M.A.P."/>
            <person name="Boehnlein C."/>
        </authorList>
    </citation>
    <scope>NUCLEOTIDE SEQUENCE [LARGE SCALE GENOMIC DNA]</scope>
    <source>
        <strain evidence="11 12">MBT-4</strain>
    </source>
</reference>
<dbReference type="NCBIfam" id="TIGR01707">
    <property type="entry name" value="gspI"/>
    <property type="match status" value="1"/>
</dbReference>
<dbReference type="EMBL" id="JAGYHF010000005">
    <property type="protein sequence ID" value="MBS4078863.1"/>
    <property type="molecule type" value="Genomic_DNA"/>
</dbReference>
<feature type="transmembrane region" description="Helical" evidence="9">
    <location>
        <begin position="12"/>
        <end position="33"/>
    </location>
</feature>
<evidence type="ECO:0000256" key="5">
    <source>
        <dbReference type="ARBA" id="ARBA00022519"/>
    </source>
</evidence>
<accession>A0ABS5MX36</accession>
<feature type="domain" description="Type II secretion system protein GspI C-terminal" evidence="10">
    <location>
        <begin position="47"/>
        <end position="119"/>
    </location>
</feature>
<evidence type="ECO:0000313" key="11">
    <source>
        <dbReference type="EMBL" id="MBS4078863.1"/>
    </source>
</evidence>
<keyword evidence="12" id="KW-1185">Reference proteome</keyword>
<dbReference type="InterPro" id="IPR045584">
    <property type="entry name" value="Pilin-like"/>
</dbReference>
<dbReference type="Pfam" id="PF02501">
    <property type="entry name" value="T2SSI"/>
    <property type="match status" value="1"/>
</dbReference>
<dbReference type="PANTHER" id="PTHR38779:SF2">
    <property type="entry name" value="TYPE II SECRETION SYSTEM PROTEIN I-RELATED"/>
    <property type="match status" value="1"/>
</dbReference>
<keyword evidence="8 9" id="KW-0472">Membrane</keyword>
<evidence type="ECO:0000256" key="9">
    <source>
        <dbReference type="RuleBase" id="RU368030"/>
    </source>
</evidence>
<dbReference type="Gene3D" id="3.30.1300.30">
    <property type="entry name" value="GSPII I/J protein-like"/>
    <property type="match status" value="1"/>
</dbReference>